<dbReference type="EMBL" id="CAJVPL010000829">
    <property type="protein sequence ID" value="CAG8532538.1"/>
    <property type="molecule type" value="Genomic_DNA"/>
</dbReference>
<protein>
    <submittedName>
        <fullName evidence="3">2974_t:CDS:1</fullName>
    </submittedName>
</protein>
<feature type="region of interest" description="Disordered" evidence="2">
    <location>
        <begin position="1"/>
        <end position="28"/>
    </location>
</feature>
<comment type="caution">
    <text evidence="3">The sequence shown here is derived from an EMBL/GenBank/DDBJ whole genome shotgun (WGS) entry which is preliminary data.</text>
</comment>
<evidence type="ECO:0000313" key="4">
    <source>
        <dbReference type="Proteomes" id="UP000789831"/>
    </source>
</evidence>
<name>A0A9N9FFM3_9GLOM</name>
<evidence type="ECO:0000313" key="3">
    <source>
        <dbReference type="EMBL" id="CAG8532538.1"/>
    </source>
</evidence>
<dbReference type="AlphaFoldDB" id="A0A9N9FFM3"/>
<dbReference type="Proteomes" id="UP000789831">
    <property type="component" value="Unassembled WGS sequence"/>
</dbReference>
<keyword evidence="1" id="KW-0175">Coiled coil</keyword>
<keyword evidence="4" id="KW-1185">Reference proteome</keyword>
<dbReference type="OrthoDB" id="2449142at2759"/>
<organism evidence="3 4">
    <name type="scientific">Ambispora gerdemannii</name>
    <dbReference type="NCBI Taxonomy" id="144530"/>
    <lineage>
        <taxon>Eukaryota</taxon>
        <taxon>Fungi</taxon>
        <taxon>Fungi incertae sedis</taxon>
        <taxon>Mucoromycota</taxon>
        <taxon>Glomeromycotina</taxon>
        <taxon>Glomeromycetes</taxon>
        <taxon>Archaeosporales</taxon>
        <taxon>Ambisporaceae</taxon>
        <taxon>Ambispora</taxon>
    </lineage>
</organism>
<evidence type="ECO:0000256" key="2">
    <source>
        <dbReference type="SAM" id="MobiDB-lite"/>
    </source>
</evidence>
<feature type="coiled-coil region" evidence="1">
    <location>
        <begin position="262"/>
        <end position="289"/>
    </location>
</feature>
<sequence length="445" mass="50669">MPDSEEKDKKIRKIEEKKDKIEEQSKFHREQPMNQFINIYNANQLTIGKHTSSISYIHQSVTIHYNENLANQELTELKQKYQELALNDGPSSDPQKLKKMVLFLGAKQIFATTRQDTINSLIETYESSNKSGKRYDKIALVGNYIGGAGEIAASIVPGGSTAVKVLSKGIPVITNLLKSRSLTAYSQEFGNYLIEDEKALLLLQKTYQSVVDSQDNNGGKINSFLTILLKLNQGQFSQHSVFEVSKLQKGGKLTSEEMNQAIELLANHFKEFTKELQQETNQYAEKMEEVFATEDGDLLQKEFTGLLEKLTGKENRSEQSLTKQTSLKNQIQAKEKCLKEQKNSADVKLKSRKLLAGKREKITEKREHLLDNLLDVQEGIIRLGNTTERQEKLISLQNKLSEIALRHGHKEFKTELDNLCQVKIELTKLQMEQEQQQPQIQTPPK</sequence>
<evidence type="ECO:0000256" key="1">
    <source>
        <dbReference type="SAM" id="Coils"/>
    </source>
</evidence>
<gene>
    <name evidence="3" type="ORF">AGERDE_LOCUS5782</name>
</gene>
<accession>A0A9N9FFM3</accession>
<reference evidence="3" key="1">
    <citation type="submission" date="2021-06" db="EMBL/GenBank/DDBJ databases">
        <authorList>
            <person name="Kallberg Y."/>
            <person name="Tangrot J."/>
            <person name="Rosling A."/>
        </authorList>
    </citation>
    <scope>NUCLEOTIDE SEQUENCE</scope>
    <source>
        <strain evidence="3">MT106</strain>
    </source>
</reference>
<proteinExistence type="predicted"/>